<accession>A0A2S8EYV7</accession>
<keyword evidence="3" id="KW-0804">Transcription</keyword>
<sequence>MQRRRVMLIVETSLVYGREVLRGINRYVVANEPWSMFVDLRELAYRPPAWLENWDGDGIITRSTTPALAEQLKAWNIPTVDLTDIYGDQGLPHIGTDHEAVGRMGAAHLLERGFRHFAFCGFSGHNWSTRRYQGFKDAIEKTAGPVELLEGPWDSSSALTWEQQQAQLCDWLRGLPRPIGIMACNDMRGQHVLDACRRISAAVPEEVAVIGVDNDELVCELCDPPLSSVMPNPQRIGFEAAALLDRLMKGEAPTQMSKLVEPLGIVTRQSTDVLAIEDPLVASAVKYIRQHACDGISVVDVLQHVPVSRSILERRFRKFIGRSPQAEIRNVQLKRVKQLLRETDLPLERIAGLSGYDHPEYMSVVFKRELGQTPGQYRTQNVKGASRRFR</sequence>
<dbReference type="SUPFAM" id="SSF53822">
    <property type="entry name" value="Periplasmic binding protein-like I"/>
    <property type="match status" value="1"/>
</dbReference>
<dbReference type="Pfam" id="PF13377">
    <property type="entry name" value="Peripla_BP_3"/>
    <property type="match status" value="1"/>
</dbReference>
<dbReference type="PROSITE" id="PS01124">
    <property type="entry name" value="HTH_ARAC_FAMILY_2"/>
    <property type="match status" value="1"/>
</dbReference>
<dbReference type="PANTHER" id="PTHR30146:SF24">
    <property type="entry name" value="XYLOSE OPERON REGULATORY PROTEIN"/>
    <property type="match status" value="1"/>
</dbReference>
<evidence type="ECO:0000256" key="3">
    <source>
        <dbReference type="ARBA" id="ARBA00023163"/>
    </source>
</evidence>
<dbReference type="InterPro" id="IPR046335">
    <property type="entry name" value="LacI/GalR-like_sensor"/>
</dbReference>
<dbReference type="EMBL" id="PUIA01000094">
    <property type="protein sequence ID" value="PQO25088.1"/>
    <property type="molecule type" value="Genomic_DNA"/>
</dbReference>
<keyword evidence="1" id="KW-0805">Transcription regulation</keyword>
<dbReference type="GO" id="GO:0000976">
    <property type="term" value="F:transcription cis-regulatory region binding"/>
    <property type="evidence" value="ECO:0007669"/>
    <property type="project" value="TreeGrafter"/>
</dbReference>
<dbReference type="CDD" id="cd01543">
    <property type="entry name" value="PBP1_XylR"/>
    <property type="match status" value="1"/>
</dbReference>
<evidence type="ECO:0000313" key="5">
    <source>
        <dbReference type="EMBL" id="PQO25088.1"/>
    </source>
</evidence>
<dbReference type="InterPro" id="IPR054031">
    <property type="entry name" value="XylR_PBP1"/>
</dbReference>
<dbReference type="Gene3D" id="1.10.10.60">
    <property type="entry name" value="Homeodomain-like"/>
    <property type="match status" value="1"/>
</dbReference>
<dbReference type="Gene3D" id="3.40.50.2300">
    <property type="match status" value="2"/>
</dbReference>
<evidence type="ECO:0000259" key="4">
    <source>
        <dbReference type="PROSITE" id="PS01124"/>
    </source>
</evidence>
<evidence type="ECO:0000256" key="1">
    <source>
        <dbReference type="ARBA" id="ARBA00023015"/>
    </source>
</evidence>
<dbReference type="OrthoDB" id="9795616at2"/>
<dbReference type="GO" id="GO:0003700">
    <property type="term" value="F:DNA-binding transcription factor activity"/>
    <property type="evidence" value="ECO:0007669"/>
    <property type="project" value="InterPro"/>
</dbReference>
<dbReference type="InterPro" id="IPR018060">
    <property type="entry name" value="HTH_AraC"/>
</dbReference>
<gene>
    <name evidence="5" type="ORF">C5Y96_26670</name>
</gene>
<evidence type="ECO:0000313" key="6">
    <source>
        <dbReference type="Proteomes" id="UP000240009"/>
    </source>
</evidence>
<dbReference type="Pfam" id="PF12833">
    <property type="entry name" value="HTH_18"/>
    <property type="match status" value="1"/>
</dbReference>
<dbReference type="PANTHER" id="PTHR30146">
    <property type="entry name" value="LACI-RELATED TRANSCRIPTIONAL REPRESSOR"/>
    <property type="match status" value="1"/>
</dbReference>
<dbReference type="InterPro" id="IPR028082">
    <property type="entry name" value="Peripla_BP_I"/>
</dbReference>
<dbReference type="Proteomes" id="UP000240009">
    <property type="component" value="Unassembled WGS sequence"/>
</dbReference>
<feature type="domain" description="HTH araC/xylS-type" evidence="4">
    <location>
        <begin position="282"/>
        <end position="380"/>
    </location>
</feature>
<dbReference type="RefSeq" id="WP_105359728.1">
    <property type="nucleotide sequence ID" value="NZ_PUIA01000094.1"/>
</dbReference>
<dbReference type="SMART" id="SM00342">
    <property type="entry name" value="HTH_ARAC"/>
    <property type="match status" value="1"/>
</dbReference>
<keyword evidence="2" id="KW-0238">DNA-binding</keyword>
<proteinExistence type="predicted"/>
<reference evidence="5 6" key="1">
    <citation type="submission" date="2018-02" db="EMBL/GenBank/DDBJ databases">
        <title>Comparative genomes isolates from brazilian mangrove.</title>
        <authorList>
            <person name="Araujo J.E."/>
            <person name="Taketani R.G."/>
            <person name="Silva M.C.P."/>
            <person name="Loureco M.V."/>
            <person name="Andreote F.D."/>
        </authorList>
    </citation>
    <scope>NUCLEOTIDE SEQUENCE [LARGE SCALE GENOMIC DNA]</scope>
    <source>
        <strain evidence="5 6">HEX-2 MGV</strain>
    </source>
</reference>
<organism evidence="5 6">
    <name type="scientific">Blastopirellula marina</name>
    <dbReference type="NCBI Taxonomy" id="124"/>
    <lineage>
        <taxon>Bacteria</taxon>
        <taxon>Pseudomonadati</taxon>
        <taxon>Planctomycetota</taxon>
        <taxon>Planctomycetia</taxon>
        <taxon>Pirellulales</taxon>
        <taxon>Pirellulaceae</taxon>
        <taxon>Blastopirellula</taxon>
    </lineage>
</organism>
<name>A0A2S8EYV7_9BACT</name>
<dbReference type="AlphaFoldDB" id="A0A2S8EYV7"/>
<comment type="caution">
    <text evidence="5">The sequence shown here is derived from an EMBL/GenBank/DDBJ whole genome shotgun (WGS) entry which is preliminary data.</text>
</comment>
<evidence type="ECO:0000256" key="2">
    <source>
        <dbReference type="ARBA" id="ARBA00023125"/>
    </source>
</evidence>
<dbReference type="InterPro" id="IPR009057">
    <property type="entry name" value="Homeodomain-like_sf"/>
</dbReference>
<protein>
    <submittedName>
        <fullName evidence="5">XylR family transcriptional regulator</fullName>
    </submittedName>
</protein>
<dbReference type="SUPFAM" id="SSF46689">
    <property type="entry name" value="Homeodomain-like"/>
    <property type="match status" value="2"/>
</dbReference>
<dbReference type="Pfam" id="PF22177">
    <property type="entry name" value="PBP1_XylR"/>
    <property type="match status" value="1"/>
</dbReference>